<name>A0ACC2CPQ0_DIPCM</name>
<accession>A0ACC2CPQ0</accession>
<gene>
    <name evidence="1" type="ORF">O6H91_09G059900</name>
</gene>
<evidence type="ECO:0000313" key="1">
    <source>
        <dbReference type="EMBL" id="KAJ7543952.1"/>
    </source>
</evidence>
<sequence>MTEFFASISNSANRSEVPGRNAAANSYALGVGIVGGALEKFSREALVTMKGKVYNSVMLELDRQNYDELCNDRTLTLEYMHYCQSELSIMERFSKNISLLTGAEADEMKRLIDHDFLVFELRTSSSIVLKIVHLGVGIVGGAHEKFSQEALVTMNGKVYNSVMLELDRQNYDELCNDRTLTLENMHYCQSELSIMERFSKTISLLTGAEADEMKRLINHDFLVFELRTSSSIVLKIVHLGVGIVGGAHEKFSQEALVTMKGKVYNSVMLELDRQNYDELCNDRTLTLEYMHYCQSELSIMEVF</sequence>
<comment type="caution">
    <text evidence="1">The sequence shown here is derived from an EMBL/GenBank/DDBJ whole genome shotgun (WGS) entry which is preliminary data.</text>
</comment>
<dbReference type="EMBL" id="CM055100">
    <property type="protein sequence ID" value="KAJ7543952.1"/>
    <property type="molecule type" value="Genomic_DNA"/>
</dbReference>
<dbReference type="Proteomes" id="UP001162992">
    <property type="component" value="Chromosome 9"/>
</dbReference>
<reference evidence="2" key="1">
    <citation type="journal article" date="2024" name="Proc. Natl. Acad. Sci. U.S.A.">
        <title>Extraordinary preservation of gene collinearity over three hundred million years revealed in homosporous lycophytes.</title>
        <authorList>
            <person name="Li C."/>
            <person name="Wickell D."/>
            <person name="Kuo L.Y."/>
            <person name="Chen X."/>
            <person name="Nie B."/>
            <person name="Liao X."/>
            <person name="Peng D."/>
            <person name="Ji J."/>
            <person name="Jenkins J."/>
            <person name="Williams M."/>
            <person name="Shu S."/>
            <person name="Plott C."/>
            <person name="Barry K."/>
            <person name="Rajasekar S."/>
            <person name="Grimwood J."/>
            <person name="Han X."/>
            <person name="Sun S."/>
            <person name="Hou Z."/>
            <person name="He W."/>
            <person name="Dai G."/>
            <person name="Sun C."/>
            <person name="Schmutz J."/>
            <person name="Leebens-Mack J.H."/>
            <person name="Li F.W."/>
            <person name="Wang L."/>
        </authorList>
    </citation>
    <scope>NUCLEOTIDE SEQUENCE [LARGE SCALE GENOMIC DNA]</scope>
    <source>
        <strain evidence="2">cv. PW_Plant_1</strain>
    </source>
</reference>
<evidence type="ECO:0000313" key="2">
    <source>
        <dbReference type="Proteomes" id="UP001162992"/>
    </source>
</evidence>
<organism evidence="1 2">
    <name type="scientific">Diphasiastrum complanatum</name>
    <name type="common">Issler's clubmoss</name>
    <name type="synonym">Lycopodium complanatum</name>
    <dbReference type="NCBI Taxonomy" id="34168"/>
    <lineage>
        <taxon>Eukaryota</taxon>
        <taxon>Viridiplantae</taxon>
        <taxon>Streptophyta</taxon>
        <taxon>Embryophyta</taxon>
        <taxon>Tracheophyta</taxon>
        <taxon>Lycopodiopsida</taxon>
        <taxon>Lycopodiales</taxon>
        <taxon>Lycopodiaceae</taxon>
        <taxon>Lycopodioideae</taxon>
        <taxon>Diphasiastrum</taxon>
    </lineage>
</organism>
<keyword evidence="2" id="KW-1185">Reference proteome</keyword>
<proteinExistence type="predicted"/>
<protein>
    <submittedName>
        <fullName evidence="1">Uncharacterized protein</fullName>
    </submittedName>
</protein>